<evidence type="ECO:0000313" key="2">
    <source>
        <dbReference type="EMBL" id="GBM08231.1"/>
    </source>
</evidence>
<sequence length="104" mass="11790">MSVRRTDFFGRWRGYNIGNPHLQGWLEDRKRCRGSIWRLVRTKYSLQMVGKTARLQYSIPGGTSGLETRNRPCNQPPSPANKHSSGQSGECPGGSEPKKYKHNS</sequence>
<dbReference type="AlphaFoldDB" id="A0A4Y2CUS0"/>
<feature type="region of interest" description="Disordered" evidence="1">
    <location>
        <begin position="57"/>
        <end position="104"/>
    </location>
</feature>
<proteinExistence type="predicted"/>
<comment type="caution">
    <text evidence="2">The sequence shown here is derived from an EMBL/GenBank/DDBJ whole genome shotgun (WGS) entry which is preliminary data.</text>
</comment>
<dbReference type="Proteomes" id="UP000499080">
    <property type="component" value="Unassembled WGS sequence"/>
</dbReference>
<organism evidence="2 3">
    <name type="scientific">Araneus ventricosus</name>
    <name type="common">Orbweaver spider</name>
    <name type="synonym">Epeira ventricosa</name>
    <dbReference type="NCBI Taxonomy" id="182803"/>
    <lineage>
        <taxon>Eukaryota</taxon>
        <taxon>Metazoa</taxon>
        <taxon>Ecdysozoa</taxon>
        <taxon>Arthropoda</taxon>
        <taxon>Chelicerata</taxon>
        <taxon>Arachnida</taxon>
        <taxon>Araneae</taxon>
        <taxon>Araneomorphae</taxon>
        <taxon>Entelegynae</taxon>
        <taxon>Araneoidea</taxon>
        <taxon>Araneidae</taxon>
        <taxon>Araneus</taxon>
    </lineage>
</organism>
<accession>A0A4Y2CUS0</accession>
<evidence type="ECO:0000256" key="1">
    <source>
        <dbReference type="SAM" id="MobiDB-lite"/>
    </source>
</evidence>
<name>A0A4Y2CUS0_ARAVE</name>
<reference evidence="2 3" key="1">
    <citation type="journal article" date="2019" name="Sci. Rep.">
        <title>Orb-weaving spider Araneus ventricosus genome elucidates the spidroin gene catalogue.</title>
        <authorList>
            <person name="Kono N."/>
            <person name="Nakamura H."/>
            <person name="Ohtoshi R."/>
            <person name="Moran D.A.P."/>
            <person name="Shinohara A."/>
            <person name="Yoshida Y."/>
            <person name="Fujiwara M."/>
            <person name="Mori M."/>
            <person name="Tomita M."/>
            <person name="Arakawa K."/>
        </authorList>
    </citation>
    <scope>NUCLEOTIDE SEQUENCE [LARGE SCALE GENOMIC DNA]</scope>
</reference>
<protein>
    <submittedName>
        <fullName evidence="2">Uncharacterized protein</fullName>
    </submittedName>
</protein>
<dbReference type="EMBL" id="BGPR01000254">
    <property type="protein sequence ID" value="GBM08231.1"/>
    <property type="molecule type" value="Genomic_DNA"/>
</dbReference>
<keyword evidence="3" id="KW-1185">Reference proteome</keyword>
<evidence type="ECO:0000313" key="3">
    <source>
        <dbReference type="Proteomes" id="UP000499080"/>
    </source>
</evidence>
<gene>
    <name evidence="2" type="ORF">AVEN_82922_1</name>
</gene>